<accession>A0A5B7CM46</accession>
<dbReference type="EMBL" id="VSRR010000111">
    <property type="protein sequence ID" value="MPC10315.1"/>
    <property type="molecule type" value="Genomic_DNA"/>
</dbReference>
<organism evidence="2 3">
    <name type="scientific">Portunus trituberculatus</name>
    <name type="common">Swimming crab</name>
    <name type="synonym">Neptunus trituberculatus</name>
    <dbReference type="NCBI Taxonomy" id="210409"/>
    <lineage>
        <taxon>Eukaryota</taxon>
        <taxon>Metazoa</taxon>
        <taxon>Ecdysozoa</taxon>
        <taxon>Arthropoda</taxon>
        <taxon>Crustacea</taxon>
        <taxon>Multicrustacea</taxon>
        <taxon>Malacostraca</taxon>
        <taxon>Eumalacostraca</taxon>
        <taxon>Eucarida</taxon>
        <taxon>Decapoda</taxon>
        <taxon>Pleocyemata</taxon>
        <taxon>Brachyura</taxon>
        <taxon>Eubrachyura</taxon>
        <taxon>Portunoidea</taxon>
        <taxon>Portunidae</taxon>
        <taxon>Portuninae</taxon>
        <taxon>Portunus</taxon>
    </lineage>
</organism>
<feature type="compositionally biased region" description="Acidic residues" evidence="1">
    <location>
        <begin position="7"/>
        <end position="16"/>
    </location>
</feature>
<comment type="caution">
    <text evidence="2">The sequence shown here is derived from an EMBL/GenBank/DDBJ whole genome shotgun (WGS) entry which is preliminary data.</text>
</comment>
<protein>
    <submittedName>
        <fullName evidence="2">Uncharacterized protein</fullName>
    </submittedName>
</protein>
<name>A0A5B7CM46_PORTR</name>
<dbReference type="AlphaFoldDB" id="A0A5B7CM46"/>
<gene>
    <name evidence="2" type="ORF">E2C01_002949</name>
</gene>
<evidence type="ECO:0000313" key="2">
    <source>
        <dbReference type="EMBL" id="MPC10315.1"/>
    </source>
</evidence>
<evidence type="ECO:0000256" key="1">
    <source>
        <dbReference type="SAM" id="MobiDB-lite"/>
    </source>
</evidence>
<evidence type="ECO:0000313" key="3">
    <source>
        <dbReference type="Proteomes" id="UP000324222"/>
    </source>
</evidence>
<reference evidence="2 3" key="1">
    <citation type="submission" date="2019-05" db="EMBL/GenBank/DDBJ databases">
        <title>Another draft genome of Portunus trituberculatus and its Hox gene families provides insights of decapod evolution.</title>
        <authorList>
            <person name="Jeong J.-H."/>
            <person name="Song I."/>
            <person name="Kim S."/>
            <person name="Choi T."/>
            <person name="Kim D."/>
            <person name="Ryu S."/>
            <person name="Kim W."/>
        </authorList>
    </citation>
    <scope>NUCLEOTIDE SEQUENCE [LARGE SCALE GENOMIC DNA]</scope>
    <source>
        <tissue evidence="2">Muscle</tissue>
    </source>
</reference>
<keyword evidence="3" id="KW-1185">Reference proteome</keyword>
<sequence>MRKRGPEEEEEEEEEENKSSQRPLRHHKASSWKTKYSLTFLSLKFVCLEMHKRKEENQMIILSTKMSTRSNTKILSKE</sequence>
<dbReference type="Proteomes" id="UP000324222">
    <property type="component" value="Unassembled WGS sequence"/>
</dbReference>
<feature type="region of interest" description="Disordered" evidence="1">
    <location>
        <begin position="1"/>
        <end position="30"/>
    </location>
</feature>
<proteinExistence type="predicted"/>